<evidence type="ECO:0000256" key="6">
    <source>
        <dbReference type="ARBA" id="ARBA00053369"/>
    </source>
</evidence>
<feature type="site" description="Important for substrate specificity" evidence="9">
    <location>
        <position position="69"/>
    </location>
</feature>
<comment type="catalytic activity">
    <reaction evidence="5 9">
        <text>N(7)-methyl-GTP + H2O = N(7)-methyl-GMP + diphosphate + H(+)</text>
        <dbReference type="Rhea" id="RHEA:58744"/>
        <dbReference type="ChEBI" id="CHEBI:15377"/>
        <dbReference type="ChEBI" id="CHEBI:15378"/>
        <dbReference type="ChEBI" id="CHEBI:33019"/>
        <dbReference type="ChEBI" id="CHEBI:58285"/>
        <dbReference type="ChEBI" id="CHEBI:87133"/>
    </reaction>
</comment>
<keyword evidence="3 9" id="KW-0378">Hydrolase</keyword>
<evidence type="ECO:0000256" key="9">
    <source>
        <dbReference type="HAMAP-Rule" id="MF_00528"/>
    </source>
</evidence>
<dbReference type="InterPro" id="IPR029001">
    <property type="entry name" value="ITPase-like_fam"/>
</dbReference>
<evidence type="ECO:0000313" key="10">
    <source>
        <dbReference type="EMBL" id="PLW68920.1"/>
    </source>
</evidence>
<evidence type="ECO:0000256" key="7">
    <source>
        <dbReference type="ARBA" id="ARBA00060749"/>
    </source>
</evidence>
<dbReference type="Gene3D" id="3.90.950.10">
    <property type="match status" value="1"/>
</dbReference>
<dbReference type="RefSeq" id="WP_101517971.1">
    <property type="nucleotide sequence ID" value="NZ_PKUS01000010.1"/>
</dbReference>
<dbReference type="GO" id="GO:0005737">
    <property type="term" value="C:cytoplasm"/>
    <property type="evidence" value="ECO:0007669"/>
    <property type="project" value="UniProtKB-SubCell"/>
</dbReference>
<comment type="caution">
    <text evidence="9">Lacks conserved residue(s) required for the propagation of feature annotation.</text>
</comment>
<comment type="cofactor">
    <cofactor evidence="9">
        <name>a divalent metal cation</name>
        <dbReference type="ChEBI" id="CHEBI:60240"/>
    </cofactor>
</comment>
<evidence type="ECO:0000256" key="5">
    <source>
        <dbReference type="ARBA" id="ARBA00050213"/>
    </source>
</evidence>
<evidence type="ECO:0000313" key="11">
    <source>
        <dbReference type="Proteomes" id="UP000235005"/>
    </source>
</evidence>
<dbReference type="PIRSF" id="PIRSF006305">
    <property type="entry name" value="Maf"/>
    <property type="match status" value="1"/>
</dbReference>
<comment type="similarity">
    <text evidence="7 9">Belongs to the Maf family. YceF subfamily.</text>
</comment>
<dbReference type="EMBL" id="PKUS01000010">
    <property type="protein sequence ID" value="PLW68920.1"/>
    <property type="molecule type" value="Genomic_DNA"/>
</dbReference>
<dbReference type="NCBIfam" id="TIGR00172">
    <property type="entry name" value="maf"/>
    <property type="match status" value="1"/>
</dbReference>
<dbReference type="FunFam" id="3.90.950.10:FF:000005">
    <property type="entry name" value="7-methyl-GTP pyrophosphatase"/>
    <property type="match status" value="1"/>
</dbReference>
<evidence type="ECO:0000256" key="3">
    <source>
        <dbReference type="ARBA" id="ARBA00022801"/>
    </source>
</evidence>
<feature type="active site" description="Proton acceptor" evidence="9">
    <location>
        <position position="68"/>
    </location>
</feature>
<proteinExistence type="inferred from homology"/>
<dbReference type="InterPro" id="IPR003697">
    <property type="entry name" value="Maf-like"/>
</dbReference>
<comment type="function">
    <text evidence="6 9">Nucleoside triphosphate pyrophosphatase that hydrolyzes 7-methyl-GTP (m(7)GTP). May have a dual role in cell division arrest and in preventing the incorporation of modified nucleotides into cellular nucleic acids.</text>
</comment>
<evidence type="ECO:0000256" key="2">
    <source>
        <dbReference type="ARBA" id="ARBA00022490"/>
    </source>
</evidence>
<gene>
    <name evidence="10" type="ORF">C0039_09860</name>
</gene>
<organism evidence="10 11">
    <name type="scientific">Pseudohalioglobus lutimaris</name>
    <dbReference type="NCBI Taxonomy" id="1737061"/>
    <lineage>
        <taxon>Bacteria</taxon>
        <taxon>Pseudomonadati</taxon>
        <taxon>Pseudomonadota</taxon>
        <taxon>Gammaproteobacteria</taxon>
        <taxon>Cellvibrionales</taxon>
        <taxon>Halieaceae</taxon>
        <taxon>Pseudohalioglobus</taxon>
    </lineage>
</organism>
<keyword evidence="2 9" id="KW-0963">Cytoplasm</keyword>
<dbReference type="GO" id="GO:0009117">
    <property type="term" value="P:nucleotide metabolic process"/>
    <property type="evidence" value="ECO:0007669"/>
    <property type="project" value="UniProtKB-KW"/>
</dbReference>
<dbReference type="OrthoDB" id="9813694at2"/>
<comment type="subcellular location">
    <subcellularLocation>
        <location evidence="1 9">Cytoplasm</location>
    </subcellularLocation>
</comment>
<protein>
    <recommendedName>
        <fullName evidence="8 9">7-methyl-GTP pyrophosphatase</fullName>
        <shortName evidence="9">m(7)GTP pyrophosphatase</shortName>
        <ecNumber evidence="9">3.6.1.-</ecNumber>
    </recommendedName>
</protein>
<feature type="site" description="Important for substrate specificity" evidence="9">
    <location>
        <position position="151"/>
    </location>
</feature>
<dbReference type="Proteomes" id="UP000235005">
    <property type="component" value="Unassembled WGS sequence"/>
</dbReference>
<dbReference type="GO" id="GO:0047429">
    <property type="term" value="F:nucleoside triphosphate diphosphatase activity"/>
    <property type="evidence" value="ECO:0007669"/>
    <property type="project" value="InterPro"/>
</dbReference>
<dbReference type="SUPFAM" id="SSF52972">
    <property type="entry name" value="ITPase-like"/>
    <property type="match status" value="1"/>
</dbReference>
<dbReference type="CDD" id="cd00555">
    <property type="entry name" value="Maf"/>
    <property type="match status" value="1"/>
</dbReference>
<sequence>MELILASSSPYRRILLSRLQIPFRCDAPATDESPVPGEQPQALALRLARSKAHAVAERNAGALVLGSDQVASIDGSLIGKPGNHAAAASQLQASSGRSVDFYTAVALVGVNCDYSLVEKFTVHFRKLSAREIDIYLHKETPYDCAGSFKCEGLGVALFSRLEGDDPTALEGLPLIATCRLLRQAGFDVLGDA</sequence>
<dbReference type="AlphaFoldDB" id="A0A2N5X384"/>
<name>A0A2N5X384_9GAMM</name>
<dbReference type="PANTHER" id="PTHR43213:SF10">
    <property type="entry name" value="7-METHYL-GTP PYROPHOSPHATASE"/>
    <property type="match status" value="1"/>
</dbReference>
<evidence type="ECO:0000256" key="1">
    <source>
        <dbReference type="ARBA" id="ARBA00004496"/>
    </source>
</evidence>
<evidence type="ECO:0000256" key="8">
    <source>
        <dbReference type="ARBA" id="ARBA00068163"/>
    </source>
</evidence>
<evidence type="ECO:0000256" key="4">
    <source>
        <dbReference type="ARBA" id="ARBA00023080"/>
    </source>
</evidence>
<keyword evidence="4 9" id="KW-0546">Nucleotide metabolism</keyword>
<dbReference type="PANTHER" id="PTHR43213">
    <property type="entry name" value="BIFUNCTIONAL DTTP/UTP PYROPHOSPHATASE/METHYLTRANSFERASE PROTEIN-RELATED"/>
    <property type="match status" value="1"/>
</dbReference>
<feature type="site" description="Important for substrate specificity" evidence="9">
    <location>
        <position position="11"/>
    </location>
</feature>
<dbReference type="Pfam" id="PF02545">
    <property type="entry name" value="Maf"/>
    <property type="match status" value="1"/>
</dbReference>
<comment type="caution">
    <text evidence="10">The sequence shown here is derived from an EMBL/GenBank/DDBJ whole genome shotgun (WGS) entry which is preliminary data.</text>
</comment>
<accession>A0A2N5X384</accession>
<dbReference type="EC" id="3.6.1.-" evidence="9"/>
<keyword evidence="11" id="KW-1185">Reference proteome</keyword>
<reference evidence="10 11" key="1">
    <citation type="submission" date="2018-01" db="EMBL/GenBank/DDBJ databases">
        <title>The draft genome sequence of Halioglobus lutimaris HF004.</title>
        <authorList>
            <person name="Du Z.-J."/>
            <person name="Shi M.-J."/>
        </authorList>
    </citation>
    <scope>NUCLEOTIDE SEQUENCE [LARGE SCALE GENOMIC DNA]</scope>
    <source>
        <strain evidence="10 11">HF004</strain>
    </source>
</reference>
<dbReference type="HAMAP" id="MF_00528">
    <property type="entry name" value="Maf"/>
    <property type="match status" value="1"/>
</dbReference>